<accession>A0A2G5I7J4</accession>
<evidence type="ECO:0000313" key="5">
    <source>
        <dbReference type="Proteomes" id="UP001302367"/>
    </source>
</evidence>
<reference evidence="3 5" key="2">
    <citation type="submission" date="2023-09" db="EMBL/GenBank/DDBJ databases">
        <title>Complete-Gapless Cercospora beticola genome.</title>
        <authorList>
            <person name="Wyatt N.A."/>
            <person name="Spanner R.E."/>
            <person name="Bolton M.D."/>
        </authorList>
    </citation>
    <scope>NUCLEOTIDE SEQUENCE [LARGE SCALE GENOMIC DNA]</scope>
    <source>
        <strain evidence="3">Cb09-40</strain>
    </source>
</reference>
<dbReference type="Pfam" id="PF17615">
    <property type="entry name" value="C166"/>
    <property type="match status" value="1"/>
</dbReference>
<proteinExistence type="predicted"/>
<dbReference type="AlphaFoldDB" id="A0A2G5I7J4"/>
<feature type="chain" id="PRO_5013707185" evidence="1">
    <location>
        <begin position="22"/>
        <end position="221"/>
    </location>
</feature>
<dbReference type="EMBL" id="CP134184">
    <property type="protein sequence ID" value="WPA95440.1"/>
    <property type="molecule type" value="Genomic_DNA"/>
</dbReference>
<sequence>MISSNSFKLAIMTALSVSSAAAPLQRVSDCGWLGCGIQQQQKPLSSYSLSHGGAEASDISAANIVEAIKSLTAKTQELGAPANTITATNGPLLVIGEGPYPVVIKGFVDIVNQATLLSGQLFGAKPITAGGDADSISDAWKEFSQVSAVLLRVLTSKAGLLEDSVPLIGRPMVAVLRKHDSLVDTLAFTFINLVQNKASDISASTEDISKALRTAIQAYEG</sequence>
<dbReference type="Proteomes" id="UP000230605">
    <property type="component" value="Chromosome 1"/>
</dbReference>
<name>A0A2G5I7J4_CERBT</name>
<keyword evidence="1" id="KW-0732">Signal</keyword>
<dbReference type="EMBL" id="LKMD01000100">
    <property type="protein sequence ID" value="PIB00777.1"/>
    <property type="molecule type" value="Genomic_DNA"/>
</dbReference>
<gene>
    <name evidence="2" type="ORF">CB0940_00037</name>
    <name evidence="3" type="ORF">RHO25_000039</name>
</gene>
<keyword evidence="5" id="KW-1185">Reference proteome</keyword>
<evidence type="ECO:0000256" key="1">
    <source>
        <dbReference type="SAM" id="SignalP"/>
    </source>
</evidence>
<evidence type="ECO:0000313" key="3">
    <source>
        <dbReference type="EMBL" id="WPA95440.1"/>
    </source>
</evidence>
<dbReference type="Proteomes" id="UP001302367">
    <property type="component" value="Chromosome 1"/>
</dbReference>
<dbReference type="OrthoDB" id="3641883at2759"/>
<organism evidence="2 4">
    <name type="scientific">Cercospora beticola</name>
    <name type="common">Sugarbeet leaf spot fungus</name>
    <dbReference type="NCBI Taxonomy" id="122368"/>
    <lineage>
        <taxon>Eukaryota</taxon>
        <taxon>Fungi</taxon>
        <taxon>Dikarya</taxon>
        <taxon>Ascomycota</taxon>
        <taxon>Pezizomycotina</taxon>
        <taxon>Dothideomycetes</taxon>
        <taxon>Dothideomycetidae</taxon>
        <taxon>Mycosphaerellales</taxon>
        <taxon>Mycosphaerellaceae</taxon>
        <taxon>Cercospora</taxon>
    </lineage>
</organism>
<evidence type="ECO:0000313" key="4">
    <source>
        <dbReference type="Proteomes" id="UP000230605"/>
    </source>
</evidence>
<protein>
    <submittedName>
        <fullName evidence="2">Uncharacterized protein</fullName>
    </submittedName>
</protein>
<reference evidence="2 4" key="1">
    <citation type="submission" date="2015-10" db="EMBL/GenBank/DDBJ databases">
        <title>The cercosporin biosynthetic gene cluster was horizontally transferred to several fungal lineages and shown to be expanded in Cercospora beticola based on microsynteny with recipient genomes.</title>
        <authorList>
            <person name="De Jonge R."/>
            <person name="Ebert M.K."/>
            <person name="Suttle J.C."/>
            <person name="Jurick Ii W.M."/>
            <person name="Secor G.A."/>
            <person name="Thomma B.P."/>
            <person name="Van De Peer Y."/>
            <person name="Bolton M.D."/>
        </authorList>
    </citation>
    <scope>NUCLEOTIDE SEQUENCE [LARGE SCALE GENOMIC DNA]</scope>
    <source>
        <strain evidence="2 4">09-40</strain>
    </source>
</reference>
<feature type="signal peptide" evidence="1">
    <location>
        <begin position="1"/>
        <end position="21"/>
    </location>
</feature>
<evidence type="ECO:0000313" key="2">
    <source>
        <dbReference type="EMBL" id="PIB00777.1"/>
    </source>
</evidence>